<evidence type="ECO:0000256" key="4">
    <source>
        <dbReference type="ARBA" id="ARBA00025740"/>
    </source>
</evidence>
<feature type="region of interest" description="Disordered" evidence="5">
    <location>
        <begin position="294"/>
        <end position="349"/>
    </location>
</feature>
<dbReference type="InterPro" id="IPR001680">
    <property type="entry name" value="WD40_rpt"/>
</dbReference>
<evidence type="ECO:0008006" key="8">
    <source>
        <dbReference type="Google" id="ProtNLM"/>
    </source>
</evidence>
<dbReference type="EMBL" id="SDRB02012831">
    <property type="protein sequence ID" value="THF96597.1"/>
    <property type="molecule type" value="Genomic_DNA"/>
</dbReference>
<keyword evidence="3" id="KW-0677">Repeat</keyword>
<dbReference type="STRING" id="542762.A0A4S4D392"/>
<dbReference type="GO" id="GO:0034045">
    <property type="term" value="C:phagophore assembly site membrane"/>
    <property type="evidence" value="ECO:0007669"/>
    <property type="project" value="UniProtKB-SubCell"/>
</dbReference>
<comment type="similarity">
    <text evidence="4">Belongs to the WD repeat PROPPIN family.</text>
</comment>
<feature type="region of interest" description="Disordered" evidence="5">
    <location>
        <begin position="596"/>
        <end position="650"/>
    </location>
</feature>
<evidence type="ECO:0000313" key="7">
    <source>
        <dbReference type="Proteomes" id="UP000306102"/>
    </source>
</evidence>
<organism evidence="6 7">
    <name type="scientific">Camellia sinensis var. sinensis</name>
    <name type="common">China tea</name>
    <dbReference type="NCBI Taxonomy" id="542762"/>
    <lineage>
        <taxon>Eukaryota</taxon>
        <taxon>Viridiplantae</taxon>
        <taxon>Streptophyta</taxon>
        <taxon>Embryophyta</taxon>
        <taxon>Tracheophyta</taxon>
        <taxon>Spermatophyta</taxon>
        <taxon>Magnoliopsida</taxon>
        <taxon>eudicotyledons</taxon>
        <taxon>Gunneridae</taxon>
        <taxon>Pentapetalae</taxon>
        <taxon>asterids</taxon>
        <taxon>Ericales</taxon>
        <taxon>Theaceae</taxon>
        <taxon>Camellia</taxon>
    </lineage>
</organism>
<dbReference type="SUPFAM" id="SSF50978">
    <property type="entry name" value="WD40 repeat-like"/>
    <property type="match status" value="1"/>
</dbReference>
<dbReference type="Pfam" id="PF21032">
    <property type="entry name" value="PROPPIN"/>
    <property type="match status" value="1"/>
</dbReference>
<dbReference type="SMART" id="SM00320">
    <property type="entry name" value="WD40"/>
    <property type="match status" value="3"/>
</dbReference>
<accession>A0A4S4D392</accession>
<feature type="compositionally biased region" description="Basic and acidic residues" evidence="5">
    <location>
        <begin position="309"/>
        <end position="319"/>
    </location>
</feature>
<sequence length="1013" mass="112007">MWRKTTFAVKSTSQISIPLLDFSSLPSFRLGNQDSDQSISEDEDLAHGCSENCIALGGTTERKGNQDSDQSISEDEDLAHGCSENCIALGGTTERKRQTCFSSEDEVEIPVFHDKGDFISSPMMASTCNLGEEIISDDEVQTLSITYGAQNLQKIGHGIPGSEKQGGECTWSAVTKEAEALVHLIENARSSSLHAVTSNVNRPCKGARGKAKAKSKSKFLFRFRSHKADIPLSQELETVDNRTTENSMVELLENFQGEKMEQSEIFDMPAEVAPGHELPEHSMAELLDNYQEKTGLPLENSKMYTRMKGRSEQPIDERNISPSGKRNMDKEDPPEALDSGSSSDDEVSPCVGANVQNLGLIIPESKQKTMTDKFQEAFGSAAINDEGPHFALHDIGIFAKLQRVMQSEKKRELDFLKKLQTGTSSNDEARCIDVEILSRCLEAKLTVCCCSLSRDKESSKWAETPQMAKENRGRTLMIIFSSRVCDDVELEVGNLIRIHSPWETDINMSVDELSIQEASSSRGKRRGHHFVCIFLPDFILSDLVLRLGKGGLGEFVLRILDSGQRYAKRNKYTIYKQAKQASSLLLSSMATLSAFSSPPWPNPNSDPPSTFLSPPQLDHSDPSHIPTFLSPPPPPPPMLPSTAADEDVQNPNIPDRPSLPLPSLLHVAFNQDSGCFATGTDRGFKIFNCDPFREIFRRDFDHGSGIGTVEMLFRCNILALVGGAHDPQYPLNKVMIWDDHQSRCIGELSFRSEVRGVRLRRDHIVVVLEQKIFVYSFSDLKLLHQIETMANPKGLCVVSQSAGSIVLVCPGLQKGQVRVEHYSSKRTKFIMAHDSRIACFALTQDGHLLATASTKGTLVRIFNTFDGSLLQEVRRGADRAEIYSLAFSSTAQWLAVSSDKGTVHVFGLKVNLGNLGSDKSHGASDLSRSVSSPTSSLSFIKGVLPKYFSSEWSVAQFRLLEGSQYIVAFGHQKNTVVILGLDGSFYRCQFDPVSGGEMTQLEYHNFLKPEDAF</sequence>
<proteinExistence type="inferred from homology"/>
<dbReference type="InterPro" id="IPR048720">
    <property type="entry name" value="PROPPIN"/>
</dbReference>
<dbReference type="Proteomes" id="UP000306102">
    <property type="component" value="Unassembled WGS sequence"/>
</dbReference>
<dbReference type="Gene3D" id="2.130.10.10">
    <property type="entry name" value="YVTN repeat-like/Quinoprotein amine dehydrogenase"/>
    <property type="match status" value="1"/>
</dbReference>
<dbReference type="AlphaFoldDB" id="A0A4S4D392"/>
<evidence type="ECO:0000256" key="1">
    <source>
        <dbReference type="ARBA" id="ARBA00004623"/>
    </source>
</evidence>
<keyword evidence="2" id="KW-0853">WD repeat</keyword>
<evidence type="ECO:0000256" key="3">
    <source>
        <dbReference type="ARBA" id="ARBA00022737"/>
    </source>
</evidence>
<comment type="caution">
    <text evidence="6">The sequence shown here is derived from an EMBL/GenBank/DDBJ whole genome shotgun (WGS) entry which is preliminary data.</text>
</comment>
<feature type="compositionally biased region" description="Pro residues" evidence="5">
    <location>
        <begin position="629"/>
        <end position="639"/>
    </location>
</feature>
<dbReference type="InterPro" id="IPR036322">
    <property type="entry name" value="WD40_repeat_dom_sf"/>
</dbReference>
<dbReference type="PANTHER" id="PTHR11227">
    <property type="entry name" value="WD-REPEAT PROTEIN INTERACTING WITH PHOSPHOINOSIDES WIPI -RELATED"/>
    <property type="match status" value="1"/>
</dbReference>
<reference evidence="6 7" key="1">
    <citation type="journal article" date="2018" name="Proc. Natl. Acad. Sci. U.S.A.">
        <title>Draft genome sequence of Camellia sinensis var. sinensis provides insights into the evolution of the tea genome and tea quality.</title>
        <authorList>
            <person name="Wei C."/>
            <person name="Yang H."/>
            <person name="Wang S."/>
            <person name="Zhao J."/>
            <person name="Liu C."/>
            <person name="Gao L."/>
            <person name="Xia E."/>
            <person name="Lu Y."/>
            <person name="Tai Y."/>
            <person name="She G."/>
            <person name="Sun J."/>
            <person name="Cao H."/>
            <person name="Tong W."/>
            <person name="Gao Q."/>
            <person name="Li Y."/>
            <person name="Deng W."/>
            <person name="Jiang X."/>
            <person name="Wang W."/>
            <person name="Chen Q."/>
            <person name="Zhang S."/>
            <person name="Li H."/>
            <person name="Wu J."/>
            <person name="Wang P."/>
            <person name="Li P."/>
            <person name="Shi C."/>
            <person name="Zheng F."/>
            <person name="Jian J."/>
            <person name="Huang B."/>
            <person name="Shan D."/>
            <person name="Shi M."/>
            <person name="Fang C."/>
            <person name="Yue Y."/>
            <person name="Li F."/>
            <person name="Li D."/>
            <person name="Wei S."/>
            <person name="Han B."/>
            <person name="Jiang C."/>
            <person name="Yin Y."/>
            <person name="Xia T."/>
            <person name="Zhang Z."/>
            <person name="Bennetzen J.L."/>
            <person name="Zhao S."/>
            <person name="Wan X."/>
        </authorList>
    </citation>
    <scope>NUCLEOTIDE SEQUENCE [LARGE SCALE GENOMIC DNA]</scope>
    <source>
        <strain evidence="7">cv. Shuchazao</strain>
        <tissue evidence="6">Leaf</tissue>
    </source>
</reference>
<evidence type="ECO:0000256" key="5">
    <source>
        <dbReference type="SAM" id="MobiDB-lite"/>
    </source>
</evidence>
<protein>
    <recommendedName>
        <fullName evidence="8">BCAS3 domain-containing protein</fullName>
    </recommendedName>
</protein>
<name>A0A4S4D392_CAMSN</name>
<evidence type="ECO:0000313" key="6">
    <source>
        <dbReference type="EMBL" id="THF96597.1"/>
    </source>
</evidence>
<gene>
    <name evidence="6" type="ORF">TEA_010078</name>
</gene>
<evidence type="ECO:0000256" key="2">
    <source>
        <dbReference type="ARBA" id="ARBA00022574"/>
    </source>
</evidence>
<keyword evidence="7" id="KW-1185">Reference proteome</keyword>
<comment type="subcellular location">
    <subcellularLocation>
        <location evidence="1">Preautophagosomal structure membrane</location>
        <topology evidence="1">Peripheral membrane protein</topology>
    </subcellularLocation>
</comment>
<dbReference type="InterPro" id="IPR015943">
    <property type="entry name" value="WD40/YVTN_repeat-like_dom_sf"/>
</dbReference>
<dbReference type="FunFam" id="2.130.10.10:FF:001083">
    <property type="entry name" value="Autophagy-related protein 18a isoform A"/>
    <property type="match status" value="1"/>
</dbReference>